<keyword evidence="4" id="KW-0326">Glycosidase</keyword>
<dbReference type="OrthoDB" id="9772207at2"/>
<keyword evidence="3" id="KW-0378">Hydrolase</keyword>
<dbReference type="InterPro" id="IPR011682">
    <property type="entry name" value="Glyco_hydro_38_C"/>
</dbReference>
<dbReference type="Pfam" id="PF07748">
    <property type="entry name" value="Glyco_hydro_38C"/>
    <property type="match status" value="1"/>
</dbReference>
<dbReference type="FunFam" id="3.20.110.10:FF:000002">
    <property type="entry name" value="alpha-mannosidase 2C1 isoform X1"/>
    <property type="match status" value="1"/>
</dbReference>
<dbReference type="InterPro" id="IPR011013">
    <property type="entry name" value="Gal_mutarotase_sf_dom"/>
</dbReference>
<dbReference type="Gene3D" id="2.70.98.30">
    <property type="entry name" value="Golgi alpha-mannosidase II, domain 4"/>
    <property type="match status" value="1"/>
</dbReference>
<comment type="similarity">
    <text evidence="1">Belongs to the glycosyl hydrolase 38 family.</text>
</comment>
<dbReference type="InterPro" id="IPR037094">
    <property type="entry name" value="Glyco_hydro_38_cen_sf"/>
</dbReference>
<dbReference type="SUPFAM" id="SSF88688">
    <property type="entry name" value="Families 57/38 glycoside transferase middle domain"/>
    <property type="match status" value="1"/>
</dbReference>
<evidence type="ECO:0000313" key="6">
    <source>
        <dbReference type="EMBL" id="SDT35095.1"/>
    </source>
</evidence>
<keyword evidence="7" id="KW-1185">Reference proteome</keyword>
<dbReference type="SMART" id="SM00872">
    <property type="entry name" value="Alpha-mann_mid"/>
    <property type="match status" value="1"/>
</dbReference>
<proteinExistence type="inferred from homology"/>
<evidence type="ECO:0000256" key="2">
    <source>
        <dbReference type="ARBA" id="ARBA00022723"/>
    </source>
</evidence>
<dbReference type="InterPro" id="IPR000602">
    <property type="entry name" value="Glyco_hydro_38_N"/>
</dbReference>
<dbReference type="PANTHER" id="PTHR46017">
    <property type="entry name" value="ALPHA-MANNOSIDASE 2C1"/>
    <property type="match status" value="1"/>
</dbReference>
<protein>
    <submittedName>
        <fullName evidence="6">Alpha-mannosidase</fullName>
    </submittedName>
</protein>
<evidence type="ECO:0000259" key="5">
    <source>
        <dbReference type="SMART" id="SM00872"/>
    </source>
</evidence>
<dbReference type="RefSeq" id="WP_091529295.1">
    <property type="nucleotide sequence ID" value="NZ_LT629772.1"/>
</dbReference>
<dbReference type="InterPro" id="IPR015341">
    <property type="entry name" value="Glyco_hydro_38_cen"/>
</dbReference>
<evidence type="ECO:0000256" key="4">
    <source>
        <dbReference type="ARBA" id="ARBA00023295"/>
    </source>
</evidence>
<dbReference type="Pfam" id="PF09261">
    <property type="entry name" value="Alpha-mann_mid"/>
    <property type="match status" value="1"/>
</dbReference>
<keyword evidence="2" id="KW-0479">Metal-binding</keyword>
<dbReference type="Gene3D" id="3.20.110.10">
    <property type="entry name" value="Glycoside hydrolase 38, N terminal domain"/>
    <property type="match status" value="1"/>
</dbReference>
<organism evidence="6 7">
    <name type="scientific">Microlunatus soli</name>
    <dbReference type="NCBI Taxonomy" id="630515"/>
    <lineage>
        <taxon>Bacteria</taxon>
        <taxon>Bacillati</taxon>
        <taxon>Actinomycetota</taxon>
        <taxon>Actinomycetes</taxon>
        <taxon>Propionibacteriales</taxon>
        <taxon>Propionibacteriaceae</taxon>
        <taxon>Microlunatus</taxon>
    </lineage>
</organism>
<accession>A0A1H1ZMR2</accession>
<feature type="domain" description="Glycoside hydrolase family 38 central" evidence="5">
    <location>
        <begin position="514"/>
        <end position="592"/>
    </location>
</feature>
<dbReference type="SUPFAM" id="SSF88713">
    <property type="entry name" value="Glycoside hydrolase/deacetylase"/>
    <property type="match status" value="1"/>
</dbReference>
<dbReference type="InterPro" id="IPR054723">
    <property type="entry name" value="Ams1-like_N"/>
</dbReference>
<sequence length="1004" mass="110416">MHQHPQRTIDRARRMLDERVWPAVEHSATPLQITARRLAGEPEPFDQATAGPFEPFTPGSRWGEPWTTTWFRLQGAVPVGRAGAEPVVAVDLGFEGGPGFQSEGLAYRADGSILKGVQPRNHYVPIDDQLTMIDIYVEAAANPDLAAVAFRPTRLGDGIDVDGEPHYRFRRADLVLLDRDVEALAVDLDVLIGWAEQLRPDEPRRAKIIRSLGQACDLIDPQRIADSVPAARAELAPLLEQPATASAHRLAAVGHAHIDSAWLWPVRETVRKCTRTFSNVLSLIEDYPELRFACSQAQQYAWIEEQQPKLFARIAEAVAAGQFVPAGGMWVESDTNMPGGEALVRQFLYGKSYFADRFGVEPQEVWLPDSFGYSAALPQIAALAGYRWFLTQKLAWHPTNKFPHHTFWWEGIDGSRVFAHLPPVDSYLAELTPAELQHASTNFSDHAGAGTSLVPFGHGDGGGGPTRLMMERARRQADLEGAPPVEHLTPTEFFERAQADYSDAPTWVGELYMEAHRGTYTSQAAMKRGNRRAEHLLREAELWSASATLRTGADYPYDALDRCWKTVLLHQFHDILPGSSIAWVHREARAAYDSVLADLEQLIMTALTTLAGSGDTIVRFNAAPVPADGVPALGAAEGLAAGSEAPIVQRDDDRLIIDNRTLRMIIEPDGTISSLIDLRSARELVAEDARLADLVIHQDLPNAFDAWDLDAFYRGSATPIRSLDSLQVSESDGAVTVEVKRSFGSSSALQTITISPGSDRVDFAVDVDWQEREKLLKVVFGLDLRADESSAEIQFGHLRRPTHDNTTWDEAKFEICAQRWVHVGEPRFGVAVANDSTYGHSVRRIEQQAAGRPGTEIGLSLLRAPRYPDPDTDQGSHRARYSLITGAGIGDAVAAGLRLNLPVRRITGGAAPEPIVTVDGEGIVIEAIKLAEDRSGDLIVRLYESLGARTRGRLRWDIDGDRAEIVDLLERGSGTCDVVDHGVDVELRPFQILTVRISAPGVTR</sequence>
<dbReference type="Gene3D" id="2.60.40.2220">
    <property type="match status" value="1"/>
</dbReference>
<dbReference type="InterPro" id="IPR027291">
    <property type="entry name" value="Glyco_hydro_38_N_sf"/>
</dbReference>
<dbReference type="GO" id="GO:0046872">
    <property type="term" value="F:metal ion binding"/>
    <property type="evidence" value="ECO:0007669"/>
    <property type="project" value="UniProtKB-KW"/>
</dbReference>
<dbReference type="AlphaFoldDB" id="A0A1H1ZMR2"/>
<dbReference type="STRING" id="630515.SAMN04489812_5333"/>
<name>A0A1H1ZMR2_9ACTN</name>
<evidence type="ECO:0000256" key="1">
    <source>
        <dbReference type="ARBA" id="ARBA00009792"/>
    </source>
</evidence>
<dbReference type="Pfam" id="PF22907">
    <property type="entry name" value="Ams1-like_1st"/>
    <property type="match status" value="1"/>
</dbReference>
<dbReference type="Proteomes" id="UP000199103">
    <property type="component" value="Chromosome I"/>
</dbReference>
<dbReference type="GO" id="GO:0030246">
    <property type="term" value="F:carbohydrate binding"/>
    <property type="evidence" value="ECO:0007669"/>
    <property type="project" value="InterPro"/>
</dbReference>
<dbReference type="Gene3D" id="1.20.1270.50">
    <property type="entry name" value="Glycoside hydrolase family 38, central domain"/>
    <property type="match status" value="1"/>
</dbReference>
<dbReference type="Pfam" id="PF01074">
    <property type="entry name" value="Glyco_hydro_38N"/>
    <property type="match status" value="1"/>
</dbReference>
<dbReference type="CDD" id="cd10789">
    <property type="entry name" value="GH38N_AMII_ER_cytosolic"/>
    <property type="match status" value="1"/>
</dbReference>
<evidence type="ECO:0000256" key="3">
    <source>
        <dbReference type="ARBA" id="ARBA00022801"/>
    </source>
</evidence>
<dbReference type="GO" id="GO:0009313">
    <property type="term" value="P:oligosaccharide catabolic process"/>
    <property type="evidence" value="ECO:0007669"/>
    <property type="project" value="TreeGrafter"/>
</dbReference>
<dbReference type="InterPro" id="IPR011330">
    <property type="entry name" value="Glyco_hydro/deAcase_b/a-brl"/>
</dbReference>
<dbReference type="InterPro" id="IPR041147">
    <property type="entry name" value="GH38_C"/>
</dbReference>
<gene>
    <name evidence="6" type="ORF">SAMN04489812_5333</name>
</gene>
<dbReference type="GO" id="GO:0006013">
    <property type="term" value="P:mannose metabolic process"/>
    <property type="evidence" value="ECO:0007669"/>
    <property type="project" value="InterPro"/>
</dbReference>
<dbReference type="PANTHER" id="PTHR46017:SF1">
    <property type="entry name" value="ALPHA-MANNOSIDASE 2C1"/>
    <property type="match status" value="1"/>
</dbReference>
<dbReference type="InterPro" id="IPR028995">
    <property type="entry name" value="Glyco_hydro_57/38_cen_sf"/>
</dbReference>
<dbReference type="Pfam" id="PF17677">
    <property type="entry name" value="Glyco_hydro38C2"/>
    <property type="match status" value="1"/>
</dbReference>
<dbReference type="SUPFAM" id="SSF74650">
    <property type="entry name" value="Galactose mutarotase-like"/>
    <property type="match status" value="1"/>
</dbReference>
<evidence type="ECO:0000313" key="7">
    <source>
        <dbReference type="Proteomes" id="UP000199103"/>
    </source>
</evidence>
<reference evidence="6 7" key="1">
    <citation type="submission" date="2016-10" db="EMBL/GenBank/DDBJ databases">
        <authorList>
            <person name="de Groot N.N."/>
        </authorList>
    </citation>
    <scope>NUCLEOTIDE SEQUENCE [LARGE SCALE GENOMIC DNA]</scope>
    <source>
        <strain evidence="6 7">DSM 21800</strain>
    </source>
</reference>
<dbReference type="FunFam" id="1.20.1270.50:FF:000004">
    <property type="entry name" value="alpha-mannosidase 2C1 isoform X1"/>
    <property type="match status" value="1"/>
</dbReference>
<dbReference type="EMBL" id="LT629772">
    <property type="protein sequence ID" value="SDT35095.1"/>
    <property type="molecule type" value="Genomic_DNA"/>
</dbReference>
<dbReference type="GO" id="GO:0004559">
    <property type="term" value="F:alpha-mannosidase activity"/>
    <property type="evidence" value="ECO:0007669"/>
    <property type="project" value="InterPro"/>
</dbReference>